<dbReference type="InterPro" id="IPR036412">
    <property type="entry name" value="HAD-like_sf"/>
</dbReference>
<dbReference type="InterPro" id="IPR023214">
    <property type="entry name" value="HAD_sf"/>
</dbReference>
<feature type="region of interest" description="Disordered" evidence="7">
    <location>
        <begin position="1"/>
        <end position="37"/>
    </location>
</feature>
<evidence type="ECO:0000256" key="6">
    <source>
        <dbReference type="RuleBase" id="RU362081"/>
    </source>
</evidence>
<gene>
    <name evidence="9" type="ORF">B0J12DRAFT_769020</name>
</gene>
<feature type="region of interest" description="Disordered" evidence="7">
    <location>
        <begin position="200"/>
        <end position="227"/>
    </location>
</feature>
<feature type="domain" description="HMA" evidence="8">
    <location>
        <begin position="254"/>
        <end position="321"/>
    </location>
</feature>
<dbReference type="Pfam" id="PF00702">
    <property type="entry name" value="Hydrolase"/>
    <property type="match status" value="1"/>
</dbReference>
<feature type="transmembrane region" description="Helical" evidence="6">
    <location>
        <begin position="406"/>
        <end position="428"/>
    </location>
</feature>
<dbReference type="NCBIfam" id="TIGR01511">
    <property type="entry name" value="ATPase-IB1_Cu"/>
    <property type="match status" value="1"/>
</dbReference>
<dbReference type="EMBL" id="JAGTJR010000048">
    <property type="protein sequence ID" value="KAH7028622.1"/>
    <property type="molecule type" value="Genomic_DNA"/>
</dbReference>
<dbReference type="SUPFAM" id="SSF55008">
    <property type="entry name" value="HMA, heavy metal-associated domain"/>
    <property type="match status" value="1"/>
</dbReference>
<dbReference type="SUPFAM" id="SSF81653">
    <property type="entry name" value="Calcium ATPase, transduction domain A"/>
    <property type="match status" value="1"/>
</dbReference>
<dbReference type="InterPro" id="IPR056236">
    <property type="entry name" value="HMA_PCA1"/>
</dbReference>
<dbReference type="Gene3D" id="3.40.1110.10">
    <property type="entry name" value="Calcium-transporting ATPase, cytoplasmic domain N"/>
    <property type="match status" value="1"/>
</dbReference>
<evidence type="ECO:0000256" key="5">
    <source>
        <dbReference type="ARBA" id="ARBA00023136"/>
    </source>
</evidence>
<dbReference type="InterPro" id="IPR008250">
    <property type="entry name" value="ATPase_P-typ_transduc_dom_A_sf"/>
</dbReference>
<dbReference type="SUPFAM" id="SSF56784">
    <property type="entry name" value="HAD-like"/>
    <property type="match status" value="1"/>
</dbReference>
<proteinExistence type="inferred from homology"/>
<protein>
    <submittedName>
        <fullName evidence="9">Heavy metal translocating P-type ATPase</fullName>
    </submittedName>
</protein>
<dbReference type="Pfam" id="PF00403">
    <property type="entry name" value="HMA"/>
    <property type="match status" value="1"/>
</dbReference>
<dbReference type="NCBIfam" id="TIGR01494">
    <property type="entry name" value="ATPase_P-type"/>
    <property type="match status" value="2"/>
</dbReference>
<dbReference type="Gene3D" id="2.70.150.10">
    <property type="entry name" value="Calcium-transporting ATPase, cytoplasmic transduction domain A"/>
    <property type="match status" value="1"/>
</dbReference>
<dbReference type="PROSITE" id="PS50846">
    <property type="entry name" value="HMA_2"/>
    <property type="match status" value="1"/>
</dbReference>
<accession>A0ABQ8FXZ0</accession>
<keyword evidence="10" id="KW-1185">Reference proteome</keyword>
<dbReference type="InterPro" id="IPR023299">
    <property type="entry name" value="ATPase_P-typ_cyto_dom_N"/>
</dbReference>
<evidence type="ECO:0000313" key="9">
    <source>
        <dbReference type="EMBL" id="KAH7028622.1"/>
    </source>
</evidence>
<dbReference type="InterPro" id="IPR036163">
    <property type="entry name" value="HMA_dom_sf"/>
</dbReference>
<dbReference type="SUPFAM" id="SSF81665">
    <property type="entry name" value="Calcium ATPase, transmembrane domain M"/>
    <property type="match status" value="1"/>
</dbReference>
<keyword evidence="6" id="KW-0547">Nucleotide-binding</keyword>
<feature type="transmembrane region" description="Helical" evidence="6">
    <location>
        <begin position="471"/>
        <end position="490"/>
    </location>
</feature>
<feature type="transmembrane region" description="Helical" evidence="6">
    <location>
        <begin position="664"/>
        <end position="687"/>
    </location>
</feature>
<evidence type="ECO:0000256" key="2">
    <source>
        <dbReference type="ARBA" id="ARBA00022692"/>
    </source>
</evidence>
<keyword evidence="3 6" id="KW-0479">Metal-binding</keyword>
<dbReference type="PANTHER" id="PTHR46594:SF4">
    <property type="entry name" value="P-TYPE CATION-TRANSPORTING ATPASE"/>
    <property type="match status" value="1"/>
</dbReference>
<feature type="transmembrane region" description="Helical" evidence="6">
    <location>
        <begin position="1000"/>
        <end position="1021"/>
    </location>
</feature>
<keyword evidence="5 6" id="KW-0472">Membrane</keyword>
<evidence type="ECO:0000256" key="7">
    <source>
        <dbReference type="SAM" id="MobiDB-lite"/>
    </source>
</evidence>
<feature type="transmembrane region" description="Helical" evidence="6">
    <location>
        <begin position="502"/>
        <end position="523"/>
    </location>
</feature>
<feature type="compositionally biased region" description="Low complexity" evidence="7">
    <location>
        <begin position="9"/>
        <end position="23"/>
    </location>
</feature>
<comment type="similarity">
    <text evidence="6">Belongs to the cation transport ATPase (P-type) (TC 3.A.3) family. Type IB subfamily.</text>
</comment>
<keyword evidence="6" id="KW-0067">ATP-binding</keyword>
<feature type="transmembrane region" description="Helical" evidence="6">
    <location>
        <begin position="1027"/>
        <end position="1049"/>
    </location>
</feature>
<dbReference type="PROSITE" id="PS00154">
    <property type="entry name" value="ATPASE_E1_E2"/>
    <property type="match status" value="1"/>
</dbReference>
<comment type="caution">
    <text evidence="9">The sequence shown here is derived from an EMBL/GenBank/DDBJ whole genome shotgun (WGS) entry which is preliminary data.</text>
</comment>
<sequence>MNHSRPQQPSCSGRGEPRSPGSSVNGHEEHQRPMTGVTAREHGCCEPSVRELCDEECLRAIAAIECAETCGSADSLKDDNPWTDRCSDISPSSNHKHHDHHEKSEACGKHLRAAFVKYASLLEEAVCLCRSVLGSRSIEFCATKSQAPDGKEMSKAYTLSPEMGQAHAHYRQGEKEIADDCCAEITEVQGASTCCEGKDHGHDTHHDHHDHHGHEDHGSNHCDGDSCGGKDADHPAVTQIKGLSADIEKGTKREHVSINVDGMTCSRCGNKLHRSSAFLPGVTNVSVNFIMKRAEFKLDLSSTTTAKTITRAQQMTGFTLSLVPTTDQTVTFLTTAAAAHTIASLPLPGVTSTTLHKRPIAITLTYDPYPTSARTLAASIAHLTTRLAPPSTNLAVATSRQRFRALAFKTLLAAMLTVPVVVLAWGGYAAHRVRAPVSLALATCVQVLAVPECYTPALRALFYSRVVEMDMLVVVSISAAYGYSVVAFGFEMAGSALETEAVFETSALLATLILVGRVVAAWARVRAVAQVSVRSVQAVRAVWVEEGAGERGGRGAQREIDARLLQYGDVFRVRPHDKVPTDGVVVVEGVGEVDESVVTGEAMPVVNGVGSSVIAGTINGEGALKVRLVRLPGSNMVADIAGLVEDAFKTKPRVQDRADVVAGWFVWVVCVVAVVVLCVWVAVALKVRGESGAKVADTALSYCIAVLAVSCPCALGLAVPMVLVIAGGVAARGGVVIKSAQSVERARKVTDVVFDKTGTLTRQELNVVAEQIVADGGRDAASSLTKALVSGNKHPVSAAMANFLEGNQHNPIELGEIRVVSGAGVKASWNGVEVQAGNARWTKCDGDPAVREMMRDGMTANSLAACGLKSVLRPEAASVVSKLQAMKIHVHLVSGDEWKAAETVRAIVGIPPENTVARKTPAEKRAHIQKLMEAGKVALFCGDGTNDAVAVAQADVGVQLGSSSDVTRATADVVLLSGLQGITFLLGVSAASFRRIAFNFAWAATYNVFAILLAAGAFITVRIPPAYAGLGELVSVLPVIFAAFTMPWMKRE</sequence>
<dbReference type="InterPro" id="IPR059000">
    <property type="entry name" value="ATPase_P-type_domA"/>
</dbReference>
<dbReference type="Gene3D" id="3.40.50.1000">
    <property type="entry name" value="HAD superfamily/HAD-like"/>
    <property type="match status" value="1"/>
</dbReference>
<dbReference type="Proteomes" id="UP000774617">
    <property type="component" value="Unassembled WGS sequence"/>
</dbReference>
<dbReference type="PANTHER" id="PTHR46594">
    <property type="entry name" value="P-TYPE CATION-TRANSPORTING ATPASE"/>
    <property type="match status" value="1"/>
</dbReference>
<name>A0ABQ8FXZ0_9PEZI</name>
<dbReference type="InterPro" id="IPR018303">
    <property type="entry name" value="ATPase_P-typ_P_site"/>
</dbReference>
<dbReference type="NCBIfam" id="TIGR01525">
    <property type="entry name" value="ATPase-IB_hvy"/>
    <property type="match status" value="1"/>
</dbReference>
<dbReference type="Gene3D" id="3.30.70.100">
    <property type="match status" value="1"/>
</dbReference>
<evidence type="ECO:0000313" key="10">
    <source>
        <dbReference type="Proteomes" id="UP000774617"/>
    </source>
</evidence>
<dbReference type="Pfam" id="PF00122">
    <property type="entry name" value="E1-E2_ATPase"/>
    <property type="match status" value="1"/>
</dbReference>
<evidence type="ECO:0000256" key="3">
    <source>
        <dbReference type="ARBA" id="ARBA00022723"/>
    </source>
</evidence>
<dbReference type="Pfam" id="PF24534">
    <property type="entry name" value="HMA_PCA1"/>
    <property type="match status" value="1"/>
</dbReference>
<dbReference type="InterPro" id="IPR001757">
    <property type="entry name" value="P_typ_ATPase"/>
</dbReference>
<keyword evidence="4 6" id="KW-1133">Transmembrane helix</keyword>
<organism evidence="9 10">
    <name type="scientific">Macrophomina phaseolina</name>
    <dbReference type="NCBI Taxonomy" id="35725"/>
    <lineage>
        <taxon>Eukaryota</taxon>
        <taxon>Fungi</taxon>
        <taxon>Dikarya</taxon>
        <taxon>Ascomycota</taxon>
        <taxon>Pezizomycotina</taxon>
        <taxon>Dothideomycetes</taxon>
        <taxon>Dothideomycetes incertae sedis</taxon>
        <taxon>Botryosphaeriales</taxon>
        <taxon>Botryosphaeriaceae</taxon>
        <taxon>Macrophomina</taxon>
    </lineage>
</organism>
<dbReference type="InterPro" id="IPR027256">
    <property type="entry name" value="P-typ_ATPase_IB"/>
</dbReference>
<evidence type="ECO:0000259" key="8">
    <source>
        <dbReference type="PROSITE" id="PS50846"/>
    </source>
</evidence>
<keyword evidence="2 6" id="KW-0812">Transmembrane</keyword>
<reference evidence="9 10" key="1">
    <citation type="journal article" date="2021" name="Nat. Commun.">
        <title>Genetic determinants of endophytism in the Arabidopsis root mycobiome.</title>
        <authorList>
            <person name="Mesny F."/>
            <person name="Miyauchi S."/>
            <person name="Thiergart T."/>
            <person name="Pickel B."/>
            <person name="Atanasova L."/>
            <person name="Karlsson M."/>
            <person name="Huettel B."/>
            <person name="Barry K.W."/>
            <person name="Haridas S."/>
            <person name="Chen C."/>
            <person name="Bauer D."/>
            <person name="Andreopoulos W."/>
            <person name="Pangilinan J."/>
            <person name="LaButti K."/>
            <person name="Riley R."/>
            <person name="Lipzen A."/>
            <person name="Clum A."/>
            <person name="Drula E."/>
            <person name="Henrissat B."/>
            <person name="Kohler A."/>
            <person name="Grigoriev I.V."/>
            <person name="Martin F.M."/>
            <person name="Hacquard S."/>
        </authorList>
    </citation>
    <scope>NUCLEOTIDE SEQUENCE [LARGE SCALE GENOMIC DNA]</scope>
    <source>
        <strain evidence="9 10">MPI-SDFR-AT-0080</strain>
    </source>
</reference>
<dbReference type="CDD" id="cd00371">
    <property type="entry name" value="HMA"/>
    <property type="match status" value="1"/>
</dbReference>
<evidence type="ECO:0000256" key="4">
    <source>
        <dbReference type="ARBA" id="ARBA00022989"/>
    </source>
</evidence>
<comment type="subcellular location">
    <subcellularLocation>
        <location evidence="1 6">Membrane</location>
    </subcellularLocation>
</comment>
<dbReference type="InterPro" id="IPR023298">
    <property type="entry name" value="ATPase_P-typ_TM_dom_sf"/>
</dbReference>
<feature type="transmembrane region" description="Helical" evidence="6">
    <location>
        <begin position="699"/>
        <end position="729"/>
    </location>
</feature>
<evidence type="ECO:0000256" key="1">
    <source>
        <dbReference type="ARBA" id="ARBA00004370"/>
    </source>
</evidence>
<dbReference type="InterPro" id="IPR006121">
    <property type="entry name" value="HMA_dom"/>
</dbReference>
<dbReference type="PRINTS" id="PR00119">
    <property type="entry name" value="CATATPASE"/>
</dbReference>